<proteinExistence type="predicted"/>
<dbReference type="Proteomes" id="UP000629098">
    <property type="component" value="Unassembled WGS sequence"/>
</dbReference>
<evidence type="ECO:0000313" key="1">
    <source>
        <dbReference type="EMBL" id="MBD2775104.1"/>
    </source>
</evidence>
<evidence type="ECO:0000313" key="2">
    <source>
        <dbReference type="Proteomes" id="UP000629098"/>
    </source>
</evidence>
<comment type="caution">
    <text evidence="1">The sequence shown here is derived from an EMBL/GenBank/DDBJ whole genome shotgun (WGS) entry which is preliminary data.</text>
</comment>
<name>A0A8J6XFZ5_9CYAN</name>
<organism evidence="1 2">
    <name type="scientific">Iningainema tapete BLCC-T55</name>
    <dbReference type="NCBI Taxonomy" id="2748662"/>
    <lineage>
        <taxon>Bacteria</taxon>
        <taxon>Bacillati</taxon>
        <taxon>Cyanobacteriota</taxon>
        <taxon>Cyanophyceae</taxon>
        <taxon>Nostocales</taxon>
        <taxon>Scytonemataceae</taxon>
        <taxon>Iningainema tapete</taxon>
    </lineage>
</organism>
<sequence length="59" mass="6498">MSRNHTAALHLPPIFIPVELNLEKPTGLGRTHLSVCPKTKRFTLGGNSIECLTFGLRNV</sequence>
<accession>A0A8J6XFZ5</accession>
<protein>
    <submittedName>
        <fullName evidence="1">Uncharacterized protein</fullName>
    </submittedName>
</protein>
<keyword evidence="2" id="KW-1185">Reference proteome</keyword>
<dbReference type="AlphaFoldDB" id="A0A8J6XFZ5"/>
<reference evidence="1" key="1">
    <citation type="submission" date="2020-09" db="EMBL/GenBank/DDBJ databases">
        <title>Iningainema tapete sp. nov. (Scytonemataceae, Cyanobacteria) from greenhouses in central Florida (USA) produces two types of nodularin with biosynthetic potential for microcystin-LR and anabaenopeptins.</title>
        <authorList>
            <person name="Berthold D.E."/>
            <person name="Lefler F.W."/>
            <person name="Huang I.-S."/>
            <person name="Abdulla H."/>
            <person name="Zimba P.V."/>
            <person name="Laughinghouse H.D. IV."/>
        </authorList>
    </citation>
    <scope>NUCLEOTIDE SEQUENCE</scope>
    <source>
        <strain evidence="1">BLCCT55</strain>
    </source>
</reference>
<dbReference type="EMBL" id="JACXAE010000075">
    <property type="protein sequence ID" value="MBD2775104.1"/>
    <property type="molecule type" value="Genomic_DNA"/>
</dbReference>
<gene>
    <name evidence="1" type="ORF">ICL16_24320</name>
</gene>
<dbReference type="RefSeq" id="WP_190833056.1">
    <property type="nucleotide sequence ID" value="NZ_CAWPPI010000075.1"/>
</dbReference>